<evidence type="ECO:0000256" key="1">
    <source>
        <dbReference type="ARBA" id="ARBA00023015"/>
    </source>
</evidence>
<dbReference type="EMBL" id="JBHSSE010000018">
    <property type="protein sequence ID" value="MFC6202119.1"/>
    <property type="molecule type" value="Genomic_DNA"/>
</dbReference>
<dbReference type="InterPro" id="IPR036390">
    <property type="entry name" value="WH_DNA-bd_sf"/>
</dbReference>
<dbReference type="RefSeq" id="WP_137615485.1">
    <property type="nucleotide sequence ID" value="NZ_BJDI01000003.1"/>
</dbReference>
<sequence>MDIVRLGKFIGALHRRFQTAMNHELALPDINASNANFLLYIGENNRVTAKEITTELAINKGLVSREMTRLEAGGYITRLPDDTDHRITWISVTPQGLTACETIRQIKQSLWDQVLDDTTDADLETVFTQLATWSEKAKQFDQTK</sequence>
<dbReference type="PANTHER" id="PTHR42756:SF1">
    <property type="entry name" value="TRANSCRIPTIONAL REPRESSOR OF EMRAB OPERON"/>
    <property type="match status" value="1"/>
</dbReference>
<evidence type="ECO:0000256" key="3">
    <source>
        <dbReference type="ARBA" id="ARBA00023163"/>
    </source>
</evidence>
<feature type="domain" description="HTH marR-type" evidence="4">
    <location>
        <begin position="1"/>
        <end position="135"/>
    </location>
</feature>
<organism evidence="5 6">
    <name type="scientific">Lactiplantibacillus nangangensis</name>
    <dbReference type="NCBI Taxonomy" id="2559917"/>
    <lineage>
        <taxon>Bacteria</taxon>
        <taxon>Bacillati</taxon>
        <taxon>Bacillota</taxon>
        <taxon>Bacilli</taxon>
        <taxon>Lactobacillales</taxon>
        <taxon>Lactobacillaceae</taxon>
        <taxon>Lactiplantibacillus</taxon>
    </lineage>
</organism>
<dbReference type="PANTHER" id="PTHR42756">
    <property type="entry name" value="TRANSCRIPTIONAL REGULATOR, MARR"/>
    <property type="match status" value="1"/>
</dbReference>
<evidence type="ECO:0000259" key="4">
    <source>
        <dbReference type="PROSITE" id="PS50995"/>
    </source>
</evidence>
<gene>
    <name evidence="5" type="ORF">ACFP1L_09590</name>
</gene>
<keyword evidence="1" id="KW-0805">Transcription regulation</keyword>
<proteinExistence type="predicted"/>
<keyword evidence="3" id="KW-0804">Transcription</keyword>
<dbReference type="SUPFAM" id="SSF46785">
    <property type="entry name" value="Winged helix' DNA-binding domain"/>
    <property type="match status" value="1"/>
</dbReference>
<protein>
    <submittedName>
        <fullName evidence="5">MarR family winged helix-turn-helix transcriptional regulator</fullName>
    </submittedName>
</protein>
<keyword evidence="6" id="KW-1185">Reference proteome</keyword>
<dbReference type="Gene3D" id="1.10.10.10">
    <property type="entry name" value="Winged helix-like DNA-binding domain superfamily/Winged helix DNA-binding domain"/>
    <property type="match status" value="1"/>
</dbReference>
<accession>A0ABW1SLG9</accession>
<dbReference type="InterPro" id="IPR000835">
    <property type="entry name" value="HTH_MarR-typ"/>
</dbReference>
<evidence type="ECO:0000313" key="5">
    <source>
        <dbReference type="EMBL" id="MFC6202119.1"/>
    </source>
</evidence>
<dbReference type="Pfam" id="PF12802">
    <property type="entry name" value="MarR_2"/>
    <property type="match status" value="1"/>
</dbReference>
<dbReference type="SMART" id="SM00347">
    <property type="entry name" value="HTH_MARR"/>
    <property type="match status" value="1"/>
</dbReference>
<name>A0ABW1SLG9_9LACO</name>
<comment type="caution">
    <text evidence="5">The sequence shown here is derived from an EMBL/GenBank/DDBJ whole genome shotgun (WGS) entry which is preliminary data.</text>
</comment>
<keyword evidence="2" id="KW-0238">DNA-binding</keyword>
<dbReference type="Proteomes" id="UP001596171">
    <property type="component" value="Unassembled WGS sequence"/>
</dbReference>
<dbReference type="InterPro" id="IPR036388">
    <property type="entry name" value="WH-like_DNA-bd_sf"/>
</dbReference>
<dbReference type="PROSITE" id="PS50995">
    <property type="entry name" value="HTH_MARR_2"/>
    <property type="match status" value="1"/>
</dbReference>
<evidence type="ECO:0000313" key="6">
    <source>
        <dbReference type="Proteomes" id="UP001596171"/>
    </source>
</evidence>
<evidence type="ECO:0000256" key="2">
    <source>
        <dbReference type="ARBA" id="ARBA00023125"/>
    </source>
</evidence>
<reference evidence="6" key="1">
    <citation type="journal article" date="2019" name="Int. J. Syst. Evol. Microbiol.">
        <title>The Global Catalogue of Microorganisms (GCM) 10K type strain sequencing project: providing services to taxonomists for standard genome sequencing and annotation.</title>
        <authorList>
            <consortium name="The Broad Institute Genomics Platform"/>
            <consortium name="The Broad Institute Genome Sequencing Center for Infectious Disease"/>
            <person name="Wu L."/>
            <person name="Ma J."/>
        </authorList>
    </citation>
    <scope>NUCLEOTIDE SEQUENCE [LARGE SCALE GENOMIC DNA]</scope>
    <source>
        <strain evidence="6">CCM 8930</strain>
    </source>
</reference>